<protein>
    <recommendedName>
        <fullName evidence="4">Extracellular membrane protein CFEM domain-containing protein</fullName>
    </recommendedName>
</protein>
<name>A0AAD4F7L9_9PEZI</name>
<dbReference type="Proteomes" id="UP001197093">
    <property type="component" value="Unassembled WGS sequence"/>
</dbReference>
<evidence type="ECO:0008006" key="4">
    <source>
        <dbReference type="Google" id="ProtNLM"/>
    </source>
</evidence>
<organism evidence="2 3">
    <name type="scientific">Staphylotrichum longicolle</name>
    <dbReference type="NCBI Taxonomy" id="669026"/>
    <lineage>
        <taxon>Eukaryota</taxon>
        <taxon>Fungi</taxon>
        <taxon>Dikarya</taxon>
        <taxon>Ascomycota</taxon>
        <taxon>Pezizomycotina</taxon>
        <taxon>Sordariomycetes</taxon>
        <taxon>Sordariomycetidae</taxon>
        <taxon>Sordariales</taxon>
        <taxon>Chaetomiaceae</taxon>
        <taxon>Staphylotrichum</taxon>
    </lineage>
</organism>
<keyword evidence="1" id="KW-0732">Signal</keyword>
<feature type="signal peptide" evidence="1">
    <location>
        <begin position="1"/>
        <end position="18"/>
    </location>
</feature>
<comment type="caution">
    <text evidence="2">The sequence shown here is derived from an EMBL/GenBank/DDBJ whole genome shotgun (WGS) entry which is preliminary data.</text>
</comment>
<dbReference type="EMBL" id="JAHCVI010000001">
    <property type="protein sequence ID" value="KAG7294125.1"/>
    <property type="molecule type" value="Genomic_DNA"/>
</dbReference>
<evidence type="ECO:0000313" key="2">
    <source>
        <dbReference type="EMBL" id="KAG7294125.1"/>
    </source>
</evidence>
<evidence type="ECO:0000256" key="1">
    <source>
        <dbReference type="SAM" id="SignalP"/>
    </source>
</evidence>
<proteinExistence type="predicted"/>
<feature type="chain" id="PRO_5041997630" description="Extracellular membrane protein CFEM domain-containing protein" evidence="1">
    <location>
        <begin position="19"/>
        <end position="231"/>
    </location>
</feature>
<keyword evidence="3" id="KW-1185">Reference proteome</keyword>
<gene>
    <name evidence="2" type="ORF">NEMBOFW57_004189</name>
</gene>
<evidence type="ECO:0000313" key="3">
    <source>
        <dbReference type="Proteomes" id="UP001197093"/>
    </source>
</evidence>
<accession>A0AAD4F7L9</accession>
<dbReference type="AlphaFoldDB" id="A0AAD4F7L9"/>
<sequence>MHLPLTSTILLLLPLTSAARSHVHGHNHAHAHPNNNNPRGVTDKVKGLFGDPVAMINDLPPCMRLCASIGTFSAACLVDTDDPIEQQNSDYLACLCANGGAKWENGTRECFEPSVDDDDGSGKNKTTNIQLPSSGKECKLNKDYDEGKVTEVCKAVAEKPDKTNETATAILDMVDKDMWGEVEIKMKKLKEEKAGNATSSGAAAAAGGAGGARMVGGLVLVAAVGCAVALL</sequence>
<reference evidence="2" key="1">
    <citation type="submission" date="2023-02" db="EMBL/GenBank/DDBJ databases">
        <authorList>
            <person name="Palmer J.M."/>
        </authorList>
    </citation>
    <scope>NUCLEOTIDE SEQUENCE</scope>
    <source>
        <strain evidence="2">FW57</strain>
    </source>
</reference>